<dbReference type="AlphaFoldDB" id="A0A0C2IYA5"/>
<comment type="domain">
    <text evidence="1">The C4-type zinc finger motif is necessary both for its ER three-way tubular junction localization and formation.</text>
</comment>
<evidence type="ECO:0000313" key="6">
    <source>
        <dbReference type="Proteomes" id="UP000031575"/>
    </source>
</evidence>
<evidence type="ECO:0000256" key="2">
    <source>
        <dbReference type="SAM" id="Coils"/>
    </source>
</evidence>
<dbReference type="EMBL" id="AWTV01000004">
    <property type="protein sequence ID" value="KIH94071.1"/>
    <property type="molecule type" value="Genomic_DNA"/>
</dbReference>
<dbReference type="PANTHER" id="PTHR22166">
    <property type="entry name" value="ENDOPLASMIC RETICULUM JUNCTION FORMATION PROTEIN LUNAPARK"/>
    <property type="match status" value="1"/>
</dbReference>
<reference evidence="5 6" key="1">
    <citation type="journal article" date="2014" name="BMC Genomics">
        <title>Comparative genomics of the major fungal agents of human and animal Sporotrichosis: Sporothrix schenckii and Sporothrix brasiliensis.</title>
        <authorList>
            <person name="Teixeira M.M."/>
            <person name="de Almeida L.G."/>
            <person name="Kubitschek-Barreira P."/>
            <person name="Alves F.L."/>
            <person name="Kioshima E.S."/>
            <person name="Abadio A.K."/>
            <person name="Fernandes L."/>
            <person name="Derengowski L.S."/>
            <person name="Ferreira K.S."/>
            <person name="Souza R.C."/>
            <person name="Ruiz J.C."/>
            <person name="de Andrade N.C."/>
            <person name="Paes H.C."/>
            <person name="Nicola A.M."/>
            <person name="Albuquerque P."/>
            <person name="Gerber A.L."/>
            <person name="Martins V.P."/>
            <person name="Peconick L.D."/>
            <person name="Neto A.V."/>
            <person name="Chaucanez C.B."/>
            <person name="Silva P.A."/>
            <person name="Cunha O.L."/>
            <person name="de Oliveira F.F."/>
            <person name="dos Santos T.C."/>
            <person name="Barros A.L."/>
            <person name="Soares M.A."/>
            <person name="de Oliveira L.M."/>
            <person name="Marini M.M."/>
            <person name="Villalobos-Duno H."/>
            <person name="Cunha M.M."/>
            <person name="de Hoog S."/>
            <person name="da Silveira J.F."/>
            <person name="Henrissat B."/>
            <person name="Nino-Vega G.A."/>
            <person name="Cisalpino P.S."/>
            <person name="Mora-Montes H.M."/>
            <person name="Almeida S.R."/>
            <person name="Stajich J.E."/>
            <person name="Lopes-Bezerra L.M."/>
            <person name="Vasconcelos A.T."/>
            <person name="Felipe M.S."/>
        </authorList>
    </citation>
    <scope>NUCLEOTIDE SEQUENCE [LARGE SCALE GENOMIC DNA]</scope>
    <source>
        <strain evidence="5 6">5110</strain>
    </source>
</reference>
<feature type="domain" description="Lunapark zinc ribbon" evidence="4">
    <location>
        <begin position="285"/>
        <end position="341"/>
    </location>
</feature>
<organism evidence="5 6">
    <name type="scientific">Sporothrix brasiliensis 5110</name>
    <dbReference type="NCBI Taxonomy" id="1398154"/>
    <lineage>
        <taxon>Eukaryota</taxon>
        <taxon>Fungi</taxon>
        <taxon>Dikarya</taxon>
        <taxon>Ascomycota</taxon>
        <taxon>Pezizomycotina</taxon>
        <taxon>Sordariomycetes</taxon>
        <taxon>Sordariomycetidae</taxon>
        <taxon>Ophiostomatales</taxon>
        <taxon>Ophiostomataceae</taxon>
        <taxon>Sporothrix</taxon>
    </lineage>
</organism>
<keyword evidence="1" id="KW-0812">Transmembrane</keyword>
<dbReference type="OrthoDB" id="1725934at2759"/>
<comment type="subcellular location">
    <subcellularLocation>
        <location evidence="1">Endoplasmic reticulum membrane</location>
        <topology evidence="1">Multi-pass membrane protein</topology>
    </subcellularLocation>
</comment>
<proteinExistence type="inferred from homology"/>
<keyword evidence="1" id="KW-0472">Membrane</keyword>
<dbReference type="Pfam" id="PF10058">
    <property type="entry name" value="Zn_ribbon_10"/>
    <property type="match status" value="1"/>
</dbReference>
<dbReference type="GO" id="GO:0098826">
    <property type="term" value="C:endoplasmic reticulum tubular network membrane"/>
    <property type="evidence" value="ECO:0007669"/>
    <property type="project" value="UniProtKB-UniRule"/>
</dbReference>
<comment type="similarity">
    <text evidence="1">Belongs to the lunapark family.</text>
</comment>
<dbReference type="Proteomes" id="UP000031575">
    <property type="component" value="Unassembled WGS sequence"/>
</dbReference>
<keyword evidence="2" id="KW-0175">Coiled coil</keyword>
<dbReference type="HOGENOM" id="CLU_039522_1_0_1"/>
<feature type="transmembrane region" description="Helical" evidence="1">
    <location>
        <begin position="47"/>
        <end position="70"/>
    </location>
</feature>
<protein>
    <recommendedName>
        <fullName evidence="1">Endoplasmic reticulum junction formation protein lunapark</fullName>
    </recommendedName>
</protein>
<feature type="region of interest" description="Disordered" evidence="3">
    <location>
        <begin position="390"/>
        <end position="426"/>
    </location>
</feature>
<keyword evidence="1" id="KW-0479">Metal-binding</keyword>
<comment type="caution">
    <text evidence="5">The sequence shown here is derived from an EMBL/GenBank/DDBJ whole genome shotgun (WGS) entry which is preliminary data.</text>
</comment>
<evidence type="ECO:0000313" key="5">
    <source>
        <dbReference type="EMBL" id="KIH94071.1"/>
    </source>
</evidence>
<accession>A0A0C2IYA5</accession>
<dbReference type="GO" id="GO:1903373">
    <property type="term" value="P:positive regulation of endoplasmic reticulum tubular network organization"/>
    <property type="evidence" value="ECO:0007669"/>
    <property type="project" value="UniProtKB-UniRule"/>
</dbReference>
<dbReference type="GO" id="GO:0071788">
    <property type="term" value="P:endoplasmic reticulum tubular network maintenance"/>
    <property type="evidence" value="ECO:0007669"/>
    <property type="project" value="UniProtKB-UniRule"/>
</dbReference>
<comment type="caution">
    <text evidence="1">Lacks conserved residue(s) required for the propagation of feature annotation.</text>
</comment>
<name>A0A0C2IYA5_9PEZI</name>
<keyword evidence="1" id="KW-0256">Endoplasmic reticulum</keyword>
<gene>
    <name evidence="5" type="ORF">SPBR_09205</name>
</gene>
<keyword evidence="1" id="KW-1133">Transmembrane helix</keyword>
<feature type="coiled-coil region" evidence="2">
    <location>
        <begin position="103"/>
        <end position="130"/>
    </location>
</feature>
<evidence type="ECO:0000259" key="4">
    <source>
        <dbReference type="Pfam" id="PF10058"/>
    </source>
</evidence>
<dbReference type="GO" id="GO:0008270">
    <property type="term" value="F:zinc ion binding"/>
    <property type="evidence" value="ECO:0007669"/>
    <property type="project" value="UniProtKB-KW"/>
</dbReference>
<evidence type="ECO:0000256" key="1">
    <source>
        <dbReference type="RuleBase" id="RU367073"/>
    </source>
</evidence>
<evidence type="ECO:0000256" key="3">
    <source>
        <dbReference type="SAM" id="MobiDB-lite"/>
    </source>
</evidence>
<dbReference type="GeneID" id="63682252"/>
<feature type="compositionally biased region" description="Gly residues" evidence="3">
    <location>
        <begin position="166"/>
        <end position="175"/>
    </location>
</feature>
<comment type="function">
    <text evidence="1">Plays a role in determining ER morphology.</text>
</comment>
<sequence>MVSIWPWKRADDSPASFEKVLSALATKIANTQAKLDRTRSSSRRARVLSTLYLTFGYLVYAIVLALVVGWKNMGRWEWSGVAGGPVLIYATRKALASVFSIRIDSLASTLKQQQEERAKTIQKLKDATKYDSTLQLLEKYGGGGETKPCKGNGEGKAQQSDKRGKGGPGGPGGGAQDERNRSTPNRTRLPPPPTANIPSGSHVPAASLASSKPNSPRAGAGGHTPGVTDLSATAEFAPNAFGPDEVQVQVQVPAQTRPPDVAGGPYAHAAAASSSGAAAVGESHWYDRLLDLLMGDDETAAKNRFVLICRACRLVNGQAPPGTHSLADVGRWRCMGCGALNGEDGEDGEDGEAAKIVSQVLQRTVTEVADSEAESEDDEVDEVDEVVEVEIQPESVNAEDEEVDLVATGKDNADRKSVRKRSKKTK</sequence>
<dbReference type="InterPro" id="IPR040115">
    <property type="entry name" value="Lnp"/>
</dbReference>
<dbReference type="RefSeq" id="XP_040622081.1">
    <property type="nucleotide sequence ID" value="XM_040767331.1"/>
</dbReference>
<dbReference type="VEuPathDB" id="FungiDB:SPBR_09205"/>
<feature type="compositionally biased region" description="Basic residues" evidence="3">
    <location>
        <begin position="417"/>
        <end position="426"/>
    </location>
</feature>
<dbReference type="InterPro" id="IPR019273">
    <property type="entry name" value="Lunapark_Znf"/>
</dbReference>
<feature type="region of interest" description="Disordered" evidence="3">
    <location>
        <begin position="142"/>
        <end position="230"/>
    </location>
</feature>
<keyword evidence="1" id="KW-0862">Zinc</keyword>
<dbReference type="PANTHER" id="PTHR22166:SF12">
    <property type="entry name" value="ENDOPLASMIC RETICULUM JUNCTION FORMATION PROTEIN LUNAPARK"/>
    <property type="match status" value="1"/>
</dbReference>
<keyword evidence="1" id="KW-0863">Zinc-finger</keyword>
<keyword evidence="6" id="KW-1185">Reference proteome</keyword>